<reference evidence="2 3" key="1">
    <citation type="submission" date="2015-09" db="EMBL/GenBank/DDBJ databases">
        <title>Trachymyrmex zeteki WGS genome.</title>
        <authorList>
            <person name="Nygaard S."/>
            <person name="Hu H."/>
            <person name="Boomsma J."/>
            <person name="Zhang G."/>
        </authorList>
    </citation>
    <scope>NUCLEOTIDE SEQUENCE [LARGE SCALE GENOMIC DNA]</scope>
    <source>
        <strain evidence="2">Tzet28-1</strain>
        <tissue evidence="2">Whole body</tissue>
    </source>
</reference>
<feature type="compositionally biased region" description="Basic and acidic residues" evidence="1">
    <location>
        <begin position="55"/>
        <end position="71"/>
    </location>
</feature>
<proteinExistence type="predicted"/>
<name>A0A151WUU0_9HYME</name>
<gene>
    <name evidence="2" type="ORF">ALC60_09261</name>
</gene>
<dbReference type="Proteomes" id="UP000075809">
    <property type="component" value="Unassembled WGS sequence"/>
</dbReference>
<keyword evidence="3" id="KW-1185">Reference proteome</keyword>
<dbReference type="EMBL" id="KQ982723">
    <property type="protein sequence ID" value="KYQ51614.1"/>
    <property type="molecule type" value="Genomic_DNA"/>
</dbReference>
<evidence type="ECO:0000313" key="3">
    <source>
        <dbReference type="Proteomes" id="UP000075809"/>
    </source>
</evidence>
<evidence type="ECO:0000313" key="2">
    <source>
        <dbReference type="EMBL" id="KYQ51614.1"/>
    </source>
</evidence>
<feature type="region of interest" description="Disordered" evidence="1">
    <location>
        <begin position="45"/>
        <end position="80"/>
    </location>
</feature>
<sequence length="80" mass="8982">MQNGDENVVLVMGCGNERIMQRSRWHILPYLFSALLAHGAIYEGKDETEAAPAGDKSRDDRSTSEREKVDELPGEVMKMT</sequence>
<dbReference type="AlphaFoldDB" id="A0A151WUU0"/>
<protein>
    <submittedName>
        <fullName evidence="2">Uncharacterized protein</fullName>
    </submittedName>
</protein>
<accession>A0A151WUU0</accession>
<evidence type="ECO:0000256" key="1">
    <source>
        <dbReference type="SAM" id="MobiDB-lite"/>
    </source>
</evidence>
<organism evidence="2 3">
    <name type="scientific">Mycetomoellerius zeteki</name>
    <dbReference type="NCBI Taxonomy" id="64791"/>
    <lineage>
        <taxon>Eukaryota</taxon>
        <taxon>Metazoa</taxon>
        <taxon>Ecdysozoa</taxon>
        <taxon>Arthropoda</taxon>
        <taxon>Hexapoda</taxon>
        <taxon>Insecta</taxon>
        <taxon>Pterygota</taxon>
        <taxon>Neoptera</taxon>
        <taxon>Endopterygota</taxon>
        <taxon>Hymenoptera</taxon>
        <taxon>Apocrita</taxon>
        <taxon>Aculeata</taxon>
        <taxon>Formicoidea</taxon>
        <taxon>Formicidae</taxon>
        <taxon>Myrmicinae</taxon>
        <taxon>Mycetomoellerius</taxon>
    </lineage>
</organism>